<dbReference type="SUPFAM" id="SSF46785">
    <property type="entry name" value="Winged helix' DNA-binding domain"/>
    <property type="match status" value="1"/>
</dbReference>
<reference evidence="7" key="1">
    <citation type="submission" date="2011-08" db="EMBL/GenBank/DDBJ databases">
        <authorList>
            <person name="Hoffman M."/>
            <person name="Strain E.A."/>
            <person name="Brown E."/>
            <person name="Allard M.W."/>
        </authorList>
    </citation>
    <scope>NUCLEOTIDE SEQUENCE</scope>
    <source>
        <strain evidence="7">ATCC 19109</strain>
    </source>
</reference>
<dbReference type="PANTHER" id="PTHR30126:SF91">
    <property type="entry name" value="LYSR FAMILY TRANSCRIPTIONAL REGULATOR"/>
    <property type="match status" value="1"/>
</dbReference>
<keyword evidence="2" id="KW-0805">Transcription regulation</keyword>
<comment type="similarity">
    <text evidence="1">Belongs to the LysR transcriptional regulatory family.</text>
</comment>
<evidence type="ECO:0000313" key="9">
    <source>
        <dbReference type="Proteomes" id="UP000030071"/>
    </source>
</evidence>
<evidence type="ECO:0000256" key="4">
    <source>
        <dbReference type="ARBA" id="ARBA00023163"/>
    </source>
</evidence>
<dbReference type="Proteomes" id="UP000003836">
    <property type="component" value="Unassembled WGS sequence"/>
</dbReference>
<evidence type="ECO:0000313" key="8">
    <source>
        <dbReference type="Proteomes" id="UP000003836"/>
    </source>
</evidence>
<keyword evidence="3" id="KW-0238">DNA-binding</keyword>
<dbReference type="STRING" id="1051646.IX91_21790"/>
<reference evidence="6 9" key="3">
    <citation type="submission" date="2014-08" db="EMBL/GenBank/DDBJ databases">
        <title>First Complete Genome Sequence of the Shellfish Pathogen Vibrio tubiashii.</title>
        <authorList>
            <person name="Richards G.P."/>
            <person name="Needleman D.S."/>
            <person name="Watson M.A."/>
            <person name="Bono J.L."/>
        </authorList>
    </citation>
    <scope>NUCLEOTIDE SEQUENCE [LARGE SCALE GENOMIC DNA]</scope>
    <source>
        <strain evidence="6 9">ATCC 19109</strain>
    </source>
</reference>
<feature type="domain" description="HTH lysR-type" evidence="5">
    <location>
        <begin position="3"/>
        <end position="59"/>
    </location>
</feature>
<evidence type="ECO:0000256" key="1">
    <source>
        <dbReference type="ARBA" id="ARBA00009437"/>
    </source>
</evidence>
<protein>
    <submittedName>
        <fullName evidence="6">LysR family transcriptional regulator</fullName>
    </submittedName>
</protein>
<dbReference type="Pfam" id="PF00126">
    <property type="entry name" value="HTH_1"/>
    <property type="match status" value="1"/>
</dbReference>
<dbReference type="HOGENOM" id="CLU_039613_35_0_6"/>
<dbReference type="PANTHER" id="PTHR30126">
    <property type="entry name" value="HTH-TYPE TRANSCRIPTIONAL REGULATOR"/>
    <property type="match status" value="1"/>
</dbReference>
<dbReference type="Pfam" id="PF03466">
    <property type="entry name" value="LysR_substrate"/>
    <property type="match status" value="1"/>
</dbReference>
<dbReference type="InterPro" id="IPR000847">
    <property type="entry name" value="LysR_HTH_N"/>
</dbReference>
<dbReference type="AlphaFoldDB" id="F9T513"/>
<evidence type="ECO:0000259" key="5">
    <source>
        <dbReference type="PROSITE" id="PS50931"/>
    </source>
</evidence>
<dbReference type="Proteomes" id="UP000030071">
    <property type="component" value="Chromosome 2"/>
</dbReference>
<dbReference type="RefSeq" id="WP_004744598.1">
    <property type="nucleotide sequence ID" value="NZ_AFWI01000144.1"/>
</dbReference>
<dbReference type="GO" id="GO:0003700">
    <property type="term" value="F:DNA-binding transcription factor activity"/>
    <property type="evidence" value="ECO:0007669"/>
    <property type="project" value="InterPro"/>
</dbReference>
<dbReference type="Gene3D" id="1.10.10.10">
    <property type="entry name" value="Winged helix-like DNA-binding domain superfamily/Winged helix DNA-binding domain"/>
    <property type="match status" value="1"/>
</dbReference>
<proteinExistence type="inferred from homology"/>
<reference evidence="7 8" key="2">
    <citation type="journal article" date="2012" name="Int. J. Syst. Evol. Microbiol.">
        <title>Vibrio caribbeanicus sp. nov., isolated from the marine sponge Scleritoderma cyanea.</title>
        <authorList>
            <person name="Hoffmann M."/>
            <person name="Monday S.R."/>
            <person name="Allard M.W."/>
            <person name="Strain E.A."/>
            <person name="Whittaker P."/>
            <person name="Naum M."/>
            <person name="McCarthy P.J."/>
            <person name="Lopez J.V."/>
            <person name="Fischer M."/>
            <person name="Brown E.W."/>
        </authorList>
    </citation>
    <scope>NUCLEOTIDE SEQUENCE [LARGE SCALE GENOMIC DNA]</scope>
    <source>
        <strain evidence="7 8">ATCC 19109</strain>
    </source>
</reference>
<name>F9T513_9VIBR</name>
<dbReference type="EMBL" id="AFWI01000144">
    <property type="protein sequence ID" value="EGU55500.1"/>
    <property type="molecule type" value="Genomic_DNA"/>
</dbReference>
<evidence type="ECO:0000313" key="6">
    <source>
        <dbReference type="EMBL" id="AIW16715.1"/>
    </source>
</evidence>
<dbReference type="EMBL" id="CP009355">
    <property type="protein sequence ID" value="AIW16715.1"/>
    <property type="molecule type" value="Genomic_DNA"/>
</dbReference>
<dbReference type="InterPro" id="IPR036388">
    <property type="entry name" value="WH-like_DNA-bd_sf"/>
</dbReference>
<organism evidence="6 9">
    <name type="scientific">Vibrio tubiashii ATCC 19109</name>
    <dbReference type="NCBI Taxonomy" id="1051646"/>
    <lineage>
        <taxon>Bacteria</taxon>
        <taxon>Pseudomonadati</taxon>
        <taxon>Pseudomonadota</taxon>
        <taxon>Gammaproteobacteria</taxon>
        <taxon>Vibrionales</taxon>
        <taxon>Vibrionaceae</taxon>
        <taxon>Vibrio</taxon>
        <taxon>Vibrio oreintalis group</taxon>
    </lineage>
</organism>
<dbReference type="InterPro" id="IPR005119">
    <property type="entry name" value="LysR_subst-bd"/>
</dbReference>
<dbReference type="InterPro" id="IPR036390">
    <property type="entry name" value="WH_DNA-bd_sf"/>
</dbReference>
<dbReference type="PATRIC" id="fig|1051646.9.peg.4281"/>
<gene>
    <name evidence="6" type="ORF">IX91_21790</name>
    <name evidence="7" type="ORF">VITU9109_07593</name>
</gene>
<sequence length="305" mass="33952">MIVTTERLQYLWAVAETGSFSAAGRKLGVSAAAVQQSIQAFEFDLEAELFERHSGKKPTLSLLGRQIYLQALEIIPKLEGIEKQAQAVSSGEEPQLRVALHGMVMFDYFTQVFVEFKHKYPTVELVLLDSEQAALTCDRVRLNAGKHIQPADITLTLGRLRSNHGGEEAMVDRIQWCIAVAPSHPLAKVRGQLTLADLQPHAQLFPLPGLVSTEELIEGIRLGPNLIHYSSFYQLRELLIAGVGYAFYPRQLATPLVEQDLLTLLDLDFDDGKMNWAVELAWSHELGPAGRWLVDKIIEAKPSNS</sequence>
<dbReference type="KEGG" id="vtu:IX91_21790"/>
<dbReference type="GeneID" id="23447357"/>
<dbReference type="eggNOG" id="COG0583">
    <property type="taxonomic scope" value="Bacteria"/>
</dbReference>
<dbReference type="SUPFAM" id="SSF53850">
    <property type="entry name" value="Periplasmic binding protein-like II"/>
    <property type="match status" value="1"/>
</dbReference>
<dbReference type="GO" id="GO:0000976">
    <property type="term" value="F:transcription cis-regulatory region binding"/>
    <property type="evidence" value="ECO:0007669"/>
    <property type="project" value="TreeGrafter"/>
</dbReference>
<dbReference type="Gene3D" id="3.40.190.290">
    <property type="match status" value="1"/>
</dbReference>
<keyword evidence="4" id="KW-0804">Transcription</keyword>
<accession>F9T513</accession>
<keyword evidence="8" id="KW-1185">Reference proteome</keyword>
<dbReference type="CDD" id="cd05466">
    <property type="entry name" value="PBP2_LTTR_substrate"/>
    <property type="match status" value="1"/>
</dbReference>
<evidence type="ECO:0000313" key="7">
    <source>
        <dbReference type="EMBL" id="EGU55500.1"/>
    </source>
</evidence>
<evidence type="ECO:0000256" key="3">
    <source>
        <dbReference type="ARBA" id="ARBA00023125"/>
    </source>
</evidence>
<dbReference type="PROSITE" id="PS50931">
    <property type="entry name" value="HTH_LYSR"/>
    <property type="match status" value="1"/>
</dbReference>
<evidence type="ECO:0000256" key="2">
    <source>
        <dbReference type="ARBA" id="ARBA00023015"/>
    </source>
</evidence>